<keyword evidence="2" id="KW-1185">Reference proteome</keyword>
<dbReference type="PANTHER" id="PTHR35370:SF1">
    <property type="entry name" value="TYPE VI SECRETION SYSTEM COMPONENT TSSF1"/>
    <property type="match status" value="1"/>
</dbReference>
<reference evidence="1 2" key="1">
    <citation type="submission" date="2017-08" db="EMBL/GenBank/DDBJ databases">
        <title>Halovibrio sewagensis sp. nov., isolated from wastewater of high salinity.</title>
        <authorList>
            <person name="Dong X."/>
            <person name="Zhang G."/>
        </authorList>
    </citation>
    <scope>NUCLEOTIDE SEQUENCE [LARGE SCALE GENOMIC DNA]</scope>
    <source>
        <strain evidence="1 2">YL5-2</strain>
    </source>
</reference>
<dbReference type="RefSeq" id="WP_095616243.1">
    <property type="nucleotide sequence ID" value="NZ_NSKD01000001.1"/>
</dbReference>
<dbReference type="NCBIfam" id="TIGR03359">
    <property type="entry name" value="VI_chp_6"/>
    <property type="match status" value="1"/>
</dbReference>
<dbReference type="PANTHER" id="PTHR35370">
    <property type="entry name" value="CYTOPLASMIC PROTEIN-RELATED-RELATED"/>
    <property type="match status" value="1"/>
</dbReference>
<dbReference type="InterPro" id="IPR010272">
    <property type="entry name" value="T6SS_TssF"/>
</dbReference>
<accession>A0A2A2FBU7</accession>
<dbReference type="PIRSF" id="PIRSF028304">
    <property type="entry name" value="UCP028304"/>
    <property type="match status" value="1"/>
</dbReference>
<protein>
    <submittedName>
        <fullName evidence="1">Type VI secretion system baseplate subunit TssF</fullName>
    </submittedName>
</protein>
<proteinExistence type="predicted"/>
<dbReference type="OrthoDB" id="9763676at2"/>
<name>A0A2A2FBU7_9GAMM</name>
<evidence type="ECO:0000313" key="1">
    <source>
        <dbReference type="EMBL" id="PAU82147.1"/>
    </source>
</evidence>
<gene>
    <name evidence="1" type="primary">vasA</name>
    <name evidence="1" type="ORF">CK501_03075</name>
</gene>
<dbReference type="EMBL" id="NSKD01000001">
    <property type="protein sequence ID" value="PAU82147.1"/>
    <property type="molecule type" value="Genomic_DNA"/>
</dbReference>
<organism evidence="1 2">
    <name type="scientific">Halovibrio salipaludis</name>
    <dbReference type="NCBI Taxonomy" id="2032626"/>
    <lineage>
        <taxon>Bacteria</taxon>
        <taxon>Pseudomonadati</taxon>
        <taxon>Pseudomonadota</taxon>
        <taxon>Gammaproteobacteria</taxon>
        <taxon>Oceanospirillales</taxon>
        <taxon>Halomonadaceae</taxon>
        <taxon>Halovibrio</taxon>
    </lineage>
</organism>
<sequence length="604" mass="68887">MGDELLQYYNRELAYLRRQGAEFAEAYPRVAGHLRMSEESVEDPHVSRLLEGVAFLSAQVRQRLDGHFTELADVLMGTLYPDYQAPIPSMSILQMTPAPALKSIAPLEQGVAFETVSREHPKCRFEGRGEQAVGPIEVTEGAFENSPFQAPRHPRVTGARSIIRLRLQARASLQDLNTPWLRFYLHGQSHQSHELYDLIHRTGLGCAMVPVNDQRQVRFFPGDVLRPVGFDDDEALVPWGQRGFTGYRLLTEYFLFPEKFLFVHLEGLEDQWPDSREVDLYLYLGEGSEEQEKRFVADHMRLWCTPVVNLFSDRLEPVRADEGEYRHRLAPRYGDSDVSEVVDLERVELLRDGRARELAPYYGRGHPKWQNTMNVYWHLHREQAEWAGGRNEPGTDAWLSLVDHRCVEQDRASLPRDETLAVRARCCNRNLPASLPFGGGSTRFRAVDESRVERAEAIVAPTETVRPELGNAGRWQFIQHLTLSHFDGPDALDRLRTVLQLHDFRKTPETRTLIDGIEDVAIKPSVARVGSGVQRGVCRGSDVVITFSRPSYAGTSIYLFAAVLDRFFAHFAQLNSFTRLRVRLSGQNQDYHVWPARAGEQTLL</sequence>
<dbReference type="AlphaFoldDB" id="A0A2A2FBU7"/>
<evidence type="ECO:0000313" key="2">
    <source>
        <dbReference type="Proteomes" id="UP000218896"/>
    </source>
</evidence>
<dbReference type="Proteomes" id="UP000218896">
    <property type="component" value="Unassembled WGS sequence"/>
</dbReference>
<comment type="caution">
    <text evidence="1">The sequence shown here is derived from an EMBL/GenBank/DDBJ whole genome shotgun (WGS) entry which is preliminary data.</text>
</comment>
<dbReference type="Pfam" id="PF05947">
    <property type="entry name" value="T6SS_TssF"/>
    <property type="match status" value="1"/>
</dbReference>